<dbReference type="AlphaFoldDB" id="A0A1E4T4B3"/>
<dbReference type="PROSITE" id="PS00678">
    <property type="entry name" value="WD_REPEATS_1"/>
    <property type="match status" value="1"/>
</dbReference>
<reference evidence="5" key="1">
    <citation type="submission" date="2016-04" db="EMBL/GenBank/DDBJ databases">
        <title>Comparative genomics of biotechnologically important yeasts.</title>
        <authorList>
            <consortium name="DOE Joint Genome Institute"/>
            <person name="Riley R."/>
            <person name="Haridas S."/>
            <person name="Wolfe K.H."/>
            <person name="Lopes M.R."/>
            <person name="Hittinger C.T."/>
            <person name="Goker M."/>
            <person name="Salamov A."/>
            <person name="Wisecaver J."/>
            <person name="Long T.M."/>
            <person name="Aerts A.L."/>
            <person name="Barry K."/>
            <person name="Choi C."/>
            <person name="Clum A."/>
            <person name="Coughlan A.Y."/>
            <person name="Deshpande S."/>
            <person name="Douglass A.P."/>
            <person name="Hanson S.J."/>
            <person name="Klenk H.-P."/>
            <person name="Labutti K."/>
            <person name="Lapidus A."/>
            <person name="Lindquist E."/>
            <person name="Lipzen A."/>
            <person name="Meier-Kolthoff J.P."/>
            <person name="Ohm R.A."/>
            <person name="Otillar R.P."/>
            <person name="Pangilinan J."/>
            <person name="Peng Y."/>
            <person name="Rokas A."/>
            <person name="Rosa C.A."/>
            <person name="Scheuner C."/>
            <person name="Sibirny A.A."/>
            <person name="Slot J.C."/>
            <person name="Stielow J.B."/>
            <person name="Sun H."/>
            <person name="Kurtzman C.P."/>
            <person name="Blackwell M."/>
            <person name="Grigoriev I.V."/>
            <person name="Jeffries T.W."/>
        </authorList>
    </citation>
    <scope>NUCLEOTIDE SEQUENCE [LARGE SCALE GENOMIC DNA]</scope>
    <source>
        <strain evidence="5">NRRL YB-2248</strain>
    </source>
</reference>
<dbReference type="GO" id="GO:0005634">
    <property type="term" value="C:nucleus"/>
    <property type="evidence" value="ECO:0007669"/>
    <property type="project" value="TreeGrafter"/>
</dbReference>
<dbReference type="PROSITE" id="PS50294">
    <property type="entry name" value="WD_REPEATS_REGION"/>
    <property type="match status" value="1"/>
</dbReference>
<evidence type="ECO:0000256" key="3">
    <source>
        <dbReference type="PROSITE-ProRule" id="PRU00221"/>
    </source>
</evidence>
<dbReference type="SMART" id="SM00320">
    <property type="entry name" value="WD40"/>
    <property type="match status" value="4"/>
</dbReference>
<evidence type="ECO:0000256" key="2">
    <source>
        <dbReference type="ARBA" id="ARBA00022737"/>
    </source>
</evidence>
<protein>
    <recommendedName>
        <fullName evidence="6">Anaphase-promoting complex subunit 4 WD40 domain-containing protein</fullName>
    </recommendedName>
</protein>
<dbReference type="PROSITE" id="PS50082">
    <property type="entry name" value="WD_REPEATS_2"/>
    <property type="match status" value="2"/>
</dbReference>
<feature type="repeat" description="WD" evidence="3">
    <location>
        <begin position="11"/>
        <end position="50"/>
    </location>
</feature>
<keyword evidence="5" id="KW-1185">Reference proteome</keyword>
<dbReference type="EMBL" id="KV453849">
    <property type="protein sequence ID" value="ODV86575.1"/>
    <property type="molecule type" value="Genomic_DNA"/>
</dbReference>
<evidence type="ECO:0008006" key="6">
    <source>
        <dbReference type="Google" id="ProtNLM"/>
    </source>
</evidence>
<evidence type="ECO:0000313" key="4">
    <source>
        <dbReference type="EMBL" id="ODV86575.1"/>
    </source>
</evidence>
<organism evidence="4 5">
    <name type="scientific">[Candida] arabinofermentans NRRL YB-2248</name>
    <dbReference type="NCBI Taxonomy" id="983967"/>
    <lineage>
        <taxon>Eukaryota</taxon>
        <taxon>Fungi</taxon>
        <taxon>Dikarya</taxon>
        <taxon>Ascomycota</taxon>
        <taxon>Saccharomycotina</taxon>
        <taxon>Pichiomycetes</taxon>
        <taxon>Pichiales</taxon>
        <taxon>Pichiaceae</taxon>
        <taxon>Ogataea</taxon>
        <taxon>Ogataea/Candida clade</taxon>
    </lineage>
</organism>
<dbReference type="GO" id="GO:0032991">
    <property type="term" value="C:protein-containing complex"/>
    <property type="evidence" value="ECO:0007669"/>
    <property type="project" value="UniProtKB-ARBA"/>
</dbReference>
<dbReference type="Gene3D" id="2.130.10.10">
    <property type="entry name" value="YVTN repeat-like/Quinoprotein amine dehydrogenase"/>
    <property type="match status" value="1"/>
</dbReference>
<dbReference type="PANTHER" id="PTHR44090">
    <property type="entry name" value="WD REPEAT-CONTAINING PROTEIN 61"/>
    <property type="match status" value="1"/>
</dbReference>
<proteinExistence type="predicted"/>
<accession>A0A1E4T4B3</accession>
<dbReference type="STRING" id="983967.A0A1E4T4B3"/>
<feature type="repeat" description="WD" evidence="3">
    <location>
        <begin position="274"/>
        <end position="315"/>
    </location>
</feature>
<dbReference type="InterPro" id="IPR015943">
    <property type="entry name" value="WD40/YVTN_repeat-like_dom_sf"/>
</dbReference>
<keyword evidence="2" id="KW-0677">Repeat</keyword>
<dbReference type="Pfam" id="PF00400">
    <property type="entry name" value="WD40"/>
    <property type="match status" value="2"/>
</dbReference>
<sequence length="375" mass="41116">MKQYISTFVVGEAHDSDILDVAISKDFTITCSADGYLKLWNNDPNRALRLSKFVDKLGLHHISVFEDVIDAQPMLLLATVSFSGKSYFYQFDFETSTLLTIKDLPAELTNTNTFFWANAFAKDSNSVAHTYATTLTTGASQVYRLTFDKESNLCPKFQFLGITPTGESTFATCIDLDVAAKKLVVGYQNGSVHLYDLDYLKPLYEFQSFGLTKNTSSSSLSAVRNVKFSPAGKLLAVARDSGSYGTITLYDVKYCETIGSLTISTHSSNVGIGGYAHDKWCLSIAFNEDGSVLASGGLDDKIRLWNVETKERDATISISKSDVSDNNDGNRLDEATCCSLSFIKKGLINGEGDNDGLVAVGFDRVIRWFREAGGI</sequence>
<gene>
    <name evidence="4" type="ORF">CANARDRAFT_27008</name>
</gene>
<dbReference type="InterPro" id="IPR051510">
    <property type="entry name" value="SKI8"/>
</dbReference>
<dbReference type="PANTHER" id="PTHR44090:SF1">
    <property type="entry name" value="SUPERKILLER COMPLEX PROTEIN 8"/>
    <property type="match status" value="1"/>
</dbReference>
<evidence type="ECO:0000313" key="5">
    <source>
        <dbReference type="Proteomes" id="UP000094801"/>
    </source>
</evidence>
<evidence type="ECO:0000256" key="1">
    <source>
        <dbReference type="ARBA" id="ARBA00022574"/>
    </source>
</evidence>
<name>A0A1E4T4B3_9ASCO</name>
<dbReference type="OrthoDB" id="10251741at2759"/>
<dbReference type="InterPro" id="IPR036322">
    <property type="entry name" value="WD40_repeat_dom_sf"/>
</dbReference>
<dbReference type="InterPro" id="IPR019775">
    <property type="entry name" value="WD40_repeat_CS"/>
</dbReference>
<dbReference type="InterPro" id="IPR001680">
    <property type="entry name" value="WD40_rpt"/>
</dbReference>
<keyword evidence="1 3" id="KW-0853">WD repeat</keyword>
<dbReference type="SUPFAM" id="SSF50978">
    <property type="entry name" value="WD40 repeat-like"/>
    <property type="match status" value="1"/>
</dbReference>
<dbReference type="Proteomes" id="UP000094801">
    <property type="component" value="Unassembled WGS sequence"/>
</dbReference>